<dbReference type="AlphaFoldDB" id="A0A433VF68"/>
<dbReference type="EMBL" id="RSCL01000010">
    <property type="protein sequence ID" value="RUT04751.1"/>
    <property type="molecule type" value="Genomic_DNA"/>
</dbReference>
<dbReference type="RefSeq" id="WP_019489176.1">
    <property type="nucleotide sequence ID" value="NZ_RSCL01000010.1"/>
</dbReference>
<reference evidence="1" key="1">
    <citation type="submission" date="2018-12" db="EMBL/GenBank/DDBJ databases">
        <authorList>
            <person name="Will S."/>
            <person name="Neumann-Schaal M."/>
            <person name="Henke P."/>
        </authorList>
    </citation>
    <scope>NUCLEOTIDE SEQUENCE</scope>
    <source>
        <strain evidence="1">PCC 7102</strain>
    </source>
</reference>
<evidence type="ECO:0008006" key="3">
    <source>
        <dbReference type="Google" id="ProtNLM"/>
    </source>
</evidence>
<sequence>MNMKDRPTDVDQRPAEKVEIAIRLDSELLEQIQHLTNDPSKVIEVAIRQWLRGDVPRDDELTRNPVRRAIPPRGEWND</sequence>
<reference evidence="1" key="2">
    <citation type="journal article" date="2019" name="Genome Biol. Evol.">
        <title>Day and night: Metabolic profiles and evolutionary relationships of six axenic non-marine cyanobacteria.</title>
        <authorList>
            <person name="Will S.E."/>
            <person name="Henke P."/>
            <person name="Boedeker C."/>
            <person name="Huang S."/>
            <person name="Brinkmann H."/>
            <person name="Rohde M."/>
            <person name="Jarek M."/>
            <person name="Friedl T."/>
            <person name="Seufert S."/>
            <person name="Schumacher M."/>
            <person name="Overmann J."/>
            <person name="Neumann-Schaal M."/>
            <person name="Petersen J."/>
        </authorList>
    </citation>
    <scope>NUCLEOTIDE SEQUENCE [LARGE SCALE GENOMIC DNA]</scope>
    <source>
        <strain evidence="1">PCC 7102</strain>
    </source>
</reference>
<dbReference type="Proteomes" id="UP000271624">
    <property type="component" value="Unassembled WGS sequence"/>
</dbReference>
<accession>A0A433VF68</accession>
<organism evidence="1 2">
    <name type="scientific">Dulcicalothrix desertica PCC 7102</name>
    <dbReference type="NCBI Taxonomy" id="232991"/>
    <lineage>
        <taxon>Bacteria</taxon>
        <taxon>Bacillati</taxon>
        <taxon>Cyanobacteriota</taxon>
        <taxon>Cyanophyceae</taxon>
        <taxon>Nostocales</taxon>
        <taxon>Calotrichaceae</taxon>
        <taxon>Dulcicalothrix</taxon>
    </lineage>
</organism>
<evidence type="ECO:0000313" key="2">
    <source>
        <dbReference type="Proteomes" id="UP000271624"/>
    </source>
</evidence>
<proteinExistence type="predicted"/>
<evidence type="ECO:0000313" key="1">
    <source>
        <dbReference type="EMBL" id="RUT04751.1"/>
    </source>
</evidence>
<dbReference type="OrthoDB" id="488695at2"/>
<gene>
    <name evidence="1" type="ORF">DSM106972_043200</name>
</gene>
<protein>
    <recommendedName>
        <fullName evidence="3">Type II toxin-antitoxin system CcdA family antitoxin</fullName>
    </recommendedName>
</protein>
<name>A0A433VF68_9CYAN</name>
<keyword evidence="2" id="KW-1185">Reference proteome</keyword>
<comment type="caution">
    <text evidence="1">The sequence shown here is derived from an EMBL/GenBank/DDBJ whole genome shotgun (WGS) entry which is preliminary data.</text>
</comment>